<dbReference type="EMBL" id="CP122566">
    <property type="protein sequence ID" value="WGH92394.1"/>
    <property type="molecule type" value="Genomic_DNA"/>
</dbReference>
<evidence type="ECO:0000256" key="2">
    <source>
        <dbReference type="ARBA" id="ARBA00013147"/>
    </source>
</evidence>
<keyword evidence="7 10" id="KW-0456">Lyase</keyword>
<dbReference type="InterPro" id="IPR008242">
    <property type="entry name" value="Chor_mutase/pphenate_deHydtase"/>
</dbReference>
<dbReference type="PANTHER" id="PTHR21022">
    <property type="entry name" value="PREPHENATE DEHYDRATASE P PROTEIN"/>
    <property type="match status" value="1"/>
</dbReference>
<comment type="pathway">
    <text evidence="1 10">Amino-acid biosynthesis; L-phenylalanine biosynthesis; phenylpyruvate from prephenate: step 1/1.</text>
</comment>
<dbReference type="GO" id="GO:0004664">
    <property type="term" value="F:prephenate dehydratase activity"/>
    <property type="evidence" value="ECO:0007669"/>
    <property type="project" value="UniProtKB-UniRule"/>
</dbReference>
<evidence type="ECO:0000259" key="12">
    <source>
        <dbReference type="PROSITE" id="PS51671"/>
    </source>
</evidence>
<evidence type="ECO:0000256" key="6">
    <source>
        <dbReference type="ARBA" id="ARBA00023222"/>
    </source>
</evidence>
<name>A0AAJ6AM97_9MICC</name>
<evidence type="ECO:0000313" key="14">
    <source>
        <dbReference type="Proteomes" id="UP001224674"/>
    </source>
</evidence>
<dbReference type="PROSITE" id="PS00858">
    <property type="entry name" value="PREPHENATE_DEHYDR_2"/>
    <property type="match status" value="1"/>
</dbReference>
<feature type="domain" description="ACT" evidence="12">
    <location>
        <begin position="195"/>
        <end position="272"/>
    </location>
</feature>
<comment type="catalytic activity">
    <reaction evidence="8 10">
        <text>prephenate + H(+) = 3-phenylpyruvate + CO2 + H2O</text>
        <dbReference type="Rhea" id="RHEA:21648"/>
        <dbReference type="ChEBI" id="CHEBI:15377"/>
        <dbReference type="ChEBI" id="CHEBI:15378"/>
        <dbReference type="ChEBI" id="CHEBI:16526"/>
        <dbReference type="ChEBI" id="CHEBI:18005"/>
        <dbReference type="ChEBI" id="CHEBI:29934"/>
        <dbReference type="EC" id="4.2.1.51"/>
    </reaction>
</comment>
<keyword evidence="5 10" id="KW-0057">Aromatic amino acid biosynthesis</keyword>
<dbReference type="CDD" id="cd04905">
    <property type="entry name" value="ACT_CM-PDT"/>
    <property type="match status" value="1"/>
</dbReference>
<keyword evidence="4 10" id="KW-0028">Amino-acid biosynthesis</keyword>
<accession>A0AAJ6AM97</accession>
<feature type="site" description="Essential for prephenate dehydratase activity" evidence="9">
    <location>
        <position position="173"/>
    </location>
</feature>
<evidence type="ECO:0000259" key="11">
    <source>
        <dbReference type="PROSITE" id="PS51171"/>
    </source>
</evidence>
<dbReference type="InterPro" id="IPR001086">
    <property type="entry name" value="Preph_deHydtase"/>
</dbReference>
<dbReference type="Proteomes" id="UP001224674">
    <property type="component" value="Chromosome"/>
</dbReference>
<dbReference type="GO" id="GO:0005737">
    <property type="term" value="C:cytoplasm"/>
    <property type="evidence" value="ECO:0007669"/>
    <property type="project" value="TreeGrafter"/>
</dbReference>
<dbReference type="PROSITE" id="PS51671">
    <property type="entry name" value="ACT"/>
    <property type="match status" value="1"/>
</dbReference>
<dbReference type="CDD" id="cd13632">
    <property type="entry name" value="PBP2_Aa-PDT_like"/>
    <property type="match status" value="1"/>
</dbReference>
<protein>
    <recommendedName>
        <fullName evidence="3 10">Prephenate dehydratase</fullName>
        <shortName evidence="10">PDT</shortName>
        <ecNumber evidence="2 10">4.2.1.51</ecNumber>
    </recommendedName>
</protein>
<dbReference type="Pfam" id="PF01842">
    <property type="entry name" value="ACT"/>
    <property type="match status" value="1"/>
</dbReference>
<evidence type="ECO:0000256" key="10">
    <source>
        <dbReference type="RuleBase" id="RU361254"/>
    </source>
</evidence>
<sequence length="306" mass="32604">MTAAQRYAFLGPEGTFTEAALRQVITEDDQAVAAGSVMSALSMVRRGEVDAAVVPIENSVEGGVSATLDSIAAGSLQIYREVLVPITFVLVSPDARELSAVQEVTTHSHAWAQVRGWAEQTIPHAEFVPAGSTAAGARALHPGQAGVCAPHLAQELGLHVLASAIEDTPGAVTRFVVVSGPGSPGKPTGSDKTTLVVPLPQDRPGALMQILEQFSARGINLSRIESRPTGAGLGQYFFSIDLEGHLADQRVGASLAALYRMFPQITFLGSYPRADRRHYQIDEHFSDEAYQRGQAWVRQLLAPDAQ</sequence>
<dbReference type="EC" id="4.2.1.51" evidence="2 10"/>
<proteinExistence type="predicted"/>
<evidence type="ECO:0000256" key="5">
    <source>
        <dbReference type="ARBA" id="ARBA00023141"/>
    </source>
</evidence>
<evidence type="ECO:0000256" key="8">
    <source>
        <dbReference type="ARBA" id="ARBA00047848"/>
    </source>
</evidence>
<reference evidence="13 14" key="1">
    <citation type="submission" date="2023-03" db="EMBL/GenBank/DDBJ databases">
        <title>Complete genome sequences of several Auritidibacter ignavus strains isolated from ear infections.</title>
        <authorList>
            <person name="Baehr T."/>
            <person name="Baumhoegger A.M."/>
        </authorList>
    </citation>
    <scope>NUCLEOTIDE SEQUENCE [LARGE SCALE GENOMIC DNA]</scope>
    <source>
        <strain evidence="13 14">BABAE-6</strain>
    </source>
</reference>
<dbReference type="PIRSF" id="PIRSF001500">
    <property type="entry name" value="Chor_mut_pdt_Ppr"/>
    <property type="match status" value="1"/>
</dbReference>
<dbReference type="Pfam" id="PF00800">
    <property type="entry name" value="PDT"/>
    <property type="match status" value="1"/>
</dbReference>
<dbReference type="RefSeq" id="WP_110110850.1">
    <property type="nucleotide sequence ID" value="NZ_CP122565.1"/>
</dbReference>
<dbReference type="FunFam" id="3.40.190.10:FF:000064">
    <property type="entry name" value="Prephenate dehydratase"/>
    <property type="match status" value="1"/>
</dbReference>
<dbReference type="Gene3D" id="3.40.190.10">
    <property type="entry name" value="Periplasmic binding protein-like II"/>
    <property type="match status" value="2"/>
</dbReference>
<dbReference type="PROSITE" id="PS51171">
    <property type="entry name" value="PREPHENATE_DEHYDR_3"/>
    <property type="match status" value="1"/>
</dbReference>
<evidence type="ECO:0000313" key="13">
    <source>
        <dbReference type="EMBL" id="WGH92394.1"/>
    </source>
</evidence>
<dbReference type="PANTHER" id="PTHR21022:SF19">
    <property type="entry name" value="PREPHENATE DEHYDRATASE-RELATED"/>
    <property type="match status" value="1"/>
</dbReference>
<dbReference type="SUPFAM" id="SSF55021">
    <property type="entry name" value="ACT-like"/>
    <property type="match status" value="1"/>
</dbReference>
<evidence type="ECO:0000256" key="1">
    <source>
        <dbReference type="ARBA" id="ARBA00004741"/>
    </source>
</evidence>
<gene>
    <name evidence="10 13" type="primary">pheA</name>
    <name evidence="13" type="ORF">QDX21_08690</name>
</gene>
<evidence type="ECO:0000256" key="3">
    <source>
        <dbReference type="ARBA" id="ARBA00021872"/>
    </source>
</evidence>
<evidence type="ECO:0000256" key="7">
    <source>
        <dbReference type="ARBA" id="ARBA00023239"/>
    </source>
</evidence>
<evidence type="ECO:0000256" key="4">
    <source>
        <dbReference type="ARBA" id="ARBA00022605"/>
    </source>
</evidence>
<dbReference type="GO" id="GO:0009094">
    <property type="term" value="P:L-phenylalanine biosynthetic process"/>
    <property type="evidence" value="ECO:0007669"/>
    <property type="project" value="UniProtKB-KW"/>
</dbReference>
<dbReference type="SUPFAM" id="SSF53850">
    <property type="entry name" value="Periplasmic binding protein-like II"/>
    <property type="match status" value="1"/>
</dbReference>
<dbReference type="FunFam" id="3.30.70.260:FF:000012">
    <property type="entry name" value="Prephenate dehydratase"/>
    <property type="match status" value="1"/>
</dbReference>
<keyword evidence="14" id="KW-1185">Reference proteome</keyword>
<dbReference type="AlphaFoldDB" id="A0AAJ6AM97"/>
<dbReference type="InterPro" id="IPR018528">
    <property type="entry name" value="Preph_deHydtase_CS"/>
</dbReference>
<dbReference type="NCBIfam" id="NF008865">
    <property type="entry name" value="PRK11898.1"/>
    <property type="match status" value="1"/>
</dbReference>
<feature type="domain" description="Prephenate dehydratase" evidence="11">
    <location>
        <begin position="6"/>
        <end position="180"/>
    </location>
</feature>
<dbReference type="InterPro" id="IPR002912">
    <property type="entry name" value="ACT_dom"/>
</dbReference>
<keyword evidence="6 10" id="KW-0584">Phenylalanine biosynthesis</keyword>
<dbReference type="Gene3D" id="3.30.70.260">
    <property type="match status" value="1"/>
</dbReference>
<dbReference type="InterPro" id="IPR045865">
    <property type="entry name" value="ACT-like_dom_sf"/>
</dbReference>
<organism evidence="13 14">
    <name type="scientific">Auritidibacter ignavus</name>
    <dbReference type="NCBI Taxonomy" id="678932"/>
    <lineage>
        <taxon>Bacteria</taxon>
        <taxon>Bacillati</taxon>
        <taxon>Actinomycetota</taxon>
        <taxon>Actinomycetes</taxon>
        <taxon>Micrococcales</taxon>
        <taxon>Micrococcaceae</taxon>
        <taxon>Auritidibacter</taxon>
    </lineage>
</organism>
<evidence type="ECO:0000256" key="9">
    <source>
        <dbReference type="PIRSR" id="PIRSR001500-2"/>
    </source>
</evidence>